<name>A0ABM7RQM7_9BACT</name>
<proteinExistence type="predicted"/>
<accession>A0ABM7RQM7</accession>
<dbReference type="RefSeq" id="WP_338686326.1">
    <property type="nucleotide sequence ID" value="NZ_AP024702.1"/>
</dbReference>
<dbReference type="Proteomes" id="UP001374893">
    <property type="component" value="Chromosome"/>
</dbReference>
<organism evidence="1 2">
    <name type="scientific">Haloferula helveola</name>
    <dbReference type="NCBI Taxonomy" id="490095"/>
    <lineage>
        <taxon>Bacteria</taxon>
        <taxon>Pseudomonadati</taxon>
        <taxon>Verrucomicrobiota</taxon>
        <taxon>Verrucomicrobiia</taxon>
        <taxon>Verrucomicrobiales</taxon>
        <taxon>Verrucomicrobiaceae</taxon>
        <taxon>Haloferula</taxon>
    </lineage>
</organism>
<dbReference type="EMBL" id="AP024702">
    <property type="protein sequence ID" value="BCX49641.1"/>
    <property type="molecule type" value="Genomic_DNA"/>
</dbReference>
<protein>
    <submittedName>
        <fullName evidence="1">Neuromedin U</fullName>
    </submittedName>
</protein>
<gene>
    <name evidence="1" type="ORF">HAHE_35490</name>
</gene>
<evidence type="ECO:0000313" key="1">
    <source>
        <dbReference type="EMBL" id="BCX49641.1"/>
    </source>
</evidence>
<evidence type="ECO:0000313" key="2">
    <source>
        <dbReference type="Proteomes" id="UP001374893"/>
    </source>
</evidence>
<keyword evidence="2" id="KW-1185">Reference proteome</keyword>
<reference evidence="1 2" key="1">
    <citation type="submission" date="2021-06" db="EMBL/GenBank/DDBJ databases">
        <title>Complete genome of Haloferula helveola possessing various polysaccharide degrading enzymes.</title>
        <authorList>
            <person name="Takami H."/>
            <person name="Huang C."/>
            <person name="Hamasaki K."/>
        </authorList>
    </citation>
    <scope>NUCLEOTIDE SEQUENCE [LARGE SCALE GENOMIC DNA]</scope>
    <source>
        <strain evidence="1 2">CN-1</strain>
    </source>
</reference>
<sequence length="256" mass="27609">MKTCLLITACLTTVGLANEPDLAKQLANPVSSLISVPFQGNIDFGNGPADGQRFTLNIQPVIPITLNEDWNLISRTILPVVDVEGTQFGGVGDEFGLGDVVQSFFVSPAESDPIWGIGPAFLFPTATDSSLGAEKWGAGPTGVVLKQSGPWTYGALANHIWDFAGDGSRGGVNATFLQPFVSYITPTKTTLTLNVESTYDWQNHQWTVPVNFVVSQLLTLGDQPIQVFGGARYYVEKPTQGPEWGLRFGVVFLFPK</sequence>